<dbReference type="Proteomes" id="UP001372834">
    <property type="component" value="Unassembled WGS sequence"/>
</dbReference>
<evidence type="ECO:0000313" key="1">
    <source>
        <dbReference type="EMBL" id="KAK6639542.1"/>
    </source>
</evidence>
<organism evidence="1 2">
    <name type="scientific">Polyplax serrata</name>
    <name type="common">Common mouse louse</name>
    <dbReference type="NCBI Taxonomy" id="468196"/>
    <lineage>
        <taxon>Eukaryota</taxon>
        <taxon>Metazoa</taxon>
        <taxon>Ecdysozoa</taxon>
        <taxon>Arthropoda</taxon>
        <taxon>Hexapoda</taxon>
        <taxon>Insecta</taxon>
        <taxon>Pterygota</taxon>
        <taxon>Neoptera</taxon>
        <taxon>Paraneoptera</taxon>
        <taxon>Psocodea</taxon>
        <taxon>Troctomorpha</taxon>
        <taxon>Phthiraptera</taxon>
        <taxon>Anoplura</taxon>
        <taxon>Polyplacidae</taxon>
        <taxon>Polyplax</taxon>
    </lineage>
</organism>
<gene>
    <name evidence="1" type="ORF">RUM43_007815</name>
</gene>
<reference evidence="1 2" key="1">
    <citation type="submission" date="2023-10" db="EMBL/GenBank/DDBJ databases">
        <title>Genomes of two closely related lineages of the louse Polyplax serrata with different host specificities.</title>
        <authorList>
            <person name="Martinu J."/>
            <person name="Tarabai H."/>
            <person name="Stefka J."/>
            <person name="Hypsa V."/>
        </authorList>
    </citation>
    <scope>NUCLEOTIDE SEQUENCE [LARGE SCALE GENOMIC DNA]</scope>
    <source>
        <strain evidence="1">HR10_N</strain>
    </source>
</reference>
<proteinExistence type="predicted"/>
<dbReference type="EMBL" id="JAWJWE010000003">
    <property type="protein sequence ID" value="KAK6639542.1"/>
    <property type="molecule type" value="Genomic_DNA"/>
</dbReference>
<comment type="caution">
    <text evidence="1">The sequence shown here is derived from an EMBL/GenBank/DDBJ whole genome shotgun (WGS) entry which is preliminary data.</text>
</comment>
<accession>A0AAN8S836</accession>
<sequence length="117" mass="13228">MEPLFEKSFKCPWLHFGHKFCAEALENAVGYFLSPLMPRRTEQTTEEHPGMSEPRQNLGIWGKVLGAGSVWIIAKTFHSAGNVKHEGQFVAVGNLETALDFKFQTDSKFKIRFSVLV</sequence>
<name>A0AAN8S836_POLSC</name>
<protein>
    <submittedName>
        <fullName evidence="1">Uncharacterized protein</fullName>
    </submittedName>
</protein>
<evidence type="ECO:0000313" key="2">
    <source>
        <dbReference type="Proteomes" id="UP001372834"/>
    </source>
</evidence>
<dbReference type="AlphaFoldDB" id="A0AAN8S836"/>